<dbReference type="GO" id="GO:0140096">
    <property type="term" value="F:catalytic activity, acting on a protein"/>
    <property type="evidence" value="ECO:0007669"/>
    <property type="project" value="UniProtKB-ARBA"/>
</dbReference>
<dbReference type="OrthoDB" id="10252009at2759"/>
<protein>
    <recommendedName>
        <fullName evidence="3">Tyrosine specific protein phosphatases domain-containing protein</fullName>
    </recommendedName>
</protein>
<accession>A0A9W9I185</accession>
<dbReference type="GO" id="GO:1990444">
    <property type="term" value="F:F-box domain binding"/>
    <property type="evidence" value="ECO:0007669"/>
    <property type="project" value="TreeGrafter"/>
</dbReference>
<gene>
    <name evidence="4" type="ORF">N7492_007000</name>
</gene>
<dbReference type="Pfam" id="PF00782">
    <property type="entry name" value="DSPc"/>
    <property type="match status" value="1"/>
</dbReference>
<reference evidence="4" key="1">
    <citation type="submission" date="2022-11" db="EMBL/GenBank/DDBJ databases">
        <authorList>
            <person name="Petersen C."/>
        </authorList>
    </citation>
    <scope>NUCLEOTIDE SEQUENCE</scope>
    <source>
        <strain evidence="4">IBT 21917</strain>
    </source>
</reference>
<dbReference type="Gene3D" id="3.90.190.10">
    <property type="entry name" value="Protein tyrosine phosphatase superfamily"/>
    <property type="match status" value="1"/>
</dbReference>
<dbReference type="SUPFAM" id="SSF52799">
    <property type="entry name" value="(Phosphotyrosine protein) phosphatases II"/>
    <property type="match status" value="1"/>
</dbReference>
<feature type="domain" description="Tyrosine specific protein phosphatases" evidence="3">
    <location>
        <begin position="178"/>
        <end position="254"/>
    </location>
</feature>
<evidence type="ECO:0000313" key="5">
    <source>
        <dbReference type="Proteomes" id="UP001146351"/>
    </source>
</evidence>
<evidence type="ECO:0000259" key="3">
    <source>
        <dbReference type="PROSITE" id="PS50056"/>
    </source>
</evidence>
<evidence type="ECO:0000256" key="1">
    <source>
        <dbReference type="ARBA" id="ARBA00009649"/>
    </source>
</evidence>
<sequence length="348" mass="38810">MSRFFSPTEVPMSQGEKVSYAPTHEYNTGCKSIRSPGFPTLSYYDPLDDEDDDNEGNTVVVDNTLFKQASHNLAEGEFVPPGFWSRTQLDGFTRRFKNSQWTYEMRREAQQVLPFLSLGPSSCLRDLEFLRHQGFTLLLAVRNRSSAHARLVSGDKAATSLGIESDTIDVFDNQELISEFPRAIRRINDHLAGMDIDPNAHTVPTGPDGQPLKKKVLVFCESGNERSAGVVIAYAMAMLSVDVAHATRLVQQHRFCVSLEDPMKRILFAFDSILAAKRDVENARHTVPQSGATTLAPPPVPPQMLSKKRSFADRVADDFDPTGDCMDIDGEDMPMERKPQAPFQDLTP</sequence>
<dbReference type="PANTHER" id="PTHR46588:SF1">
    <property type="entry name" value="SERINE_THREONINE_TYROSINE-INTERACTING PROTEIN"/>
    <property type="match status" value="1"/>
</dbReference>
<dbReference type="PANTHER" id="PTHR46588">
    <property type="entry name" value="SERINE/THREONINE/TYROSINE-INTERACTING PROTEIN"/>
    <property type="match status" value="1"/>
</dbReference>
<name>A0A9W9I185_9EURO</name>
<evidence type="ECO:0000256" key="2">
    <source>
        <dbReference type="SAM" id="MobiDB-lite"/>
    </source>
</evidence>
<dbReference type="InterPro" id="IPR052449">
    <property type="entry name" value="STYX-Interacting_Phosphatase"/>
</dbReference>
<dbReference type="EMBL" id="JAPQKO010000005">
    <property type="protein sequence ID" value="KAJ5161608.1"/>
    <property type="molecule type" value="Genomic_DNA"/>
</dbReference>
<dbReference type="InterPro" id="IPR000387">
    <property type="entry name" value="Tyr_Pase_dom"/>
</dbReference>
<dbReference type="AlphaFoldDB" id="A0A9W9I185"/>
<dbReference type="InterPro" id="IPR000340">
    <property type="entry name" value="Dual-sp_phosphatase_cat-dom"/>
</dbReference>
<dbReference type="PROSITE" id="PS50056">
    <property type="entry name" value="TYR_PHOSPHATASE_2"/>
    <property type="match status" value="1"/>
</dbReference>
<dbReference type="GO" id="GO:0062026">
    <property type="term" value="P:negative regulation of SCF-dependent proteasomal ubiquitin-dependent catabolic process"/>
    <property type="evidence" value="ECO:0007669"/>
    <property type="project" value="TreeGrafter"/>
</dbReference>
<proteinExistence type="inferred from homology"/>
<feature type="region of interest" description="Disordered" evidence="2">
    <location>
        <begin position="285"/>
        <end position="348"/>
    </location>
</feature>
<dbReference type="Proteomes" id="UP001146351">
    <property type="component" value="Unassembled WGS sequence"/>
</dbReference>
<comment type="caution">
    <text evidence="4">The sequence shown here is derived from an EMBL/GenBank/DDBJ whole genome shotgun (WGS) entry which is preliminary data.</text>
</comment>
<dbReference type="InterPro" id="IPR029021">
    <property type="entry name" value="Prot-tyrosine_phosphatase-like"/>
</dbReference>
<evidence type="ECO:0000313" key="4">
    <source>
        <dbReference type="EMBL" id="KAJ5161608.1"/>
    </source>
</evidence>
<feature type="compositionally biased region" description="Acidic residues" evidence="2">
    <location>
        <begin position="318"/>
        <end position="333"/>
    </location>
</feature>
<dbReference type="GO" id="GO:0005737">
    <property type="term" value="C:cytoplasm"/>
    <property type="evidence" value="ECO:0007669"/>
    <property type="project" value="TreeGrafter"/>
</dbReference>
<comment type="similarity">
    <text evidence="1">Belongs to the protein-tyrosine phosphatase family. Non-receptor class subfamily.</text>
</comment>
<dbReference type="GO" id="GO:0070372">
    <property type="term" value="P:regulation of ERK1 and ERK2 cascade"/>
    <property type="evidence" value="ECO:0007669"/>
    <property type="project" value="TreeGrafter"/>
</dbReference>
<dbReference type="GO" id="GO:0005654">
    <property type="term" value="C:nucleoplasm"/>
    <property type="evidence" value="ECO:0007669"/>
    <property type="project" value="TreeGrafter"/>
</dbReference>
<organism evidence="4 5">
    <name type="scientific">Penicillium capsulatum</name>
    <dbReference type="NCBI Taxonomy" id="69766"/>
    <lineage>
        <taxon>Eukaryota</taxon>
        <taxon>Fungi</taxon>
        <taxon>Dikarya</taxon>
        <taxon>Ascomycota</taxon>
        <taxon>Pezizomycotina</taxon>
        <taxon>Eurotiomycetes</taxon>
        <taxon>Eurotiomycetidae</taxon>
        <taxon>Eurotiales</taxon>
        <taxon>Aspergillaceae</taxon>
        <taxon>Penicillium</taxon>
    </lineage>
</organism>
<dbReference type="CDD" id="cd14498">
    <property type="entry name" value="DSP"/>
    <property type="match status" value="1"/>
</dbReference>
<dbReference type="InterPro" id="IPR020422">
    <property type="entry name" value="TYR_PHOSPHATASE_DUAL_dom"/>
</dbReference>
<reference evidence="4" key="2">
    <citation type="journal article" date="2023" name="IMA Fungus">
        <title>Comparative genomic study of the Penicillium genus elucidates a diverse pangenome and 15 lateral gene transfer events.</title>
        <authorList>
            <person name="Petersen C."/>
            <person name="Sorensen T."/>
            <person name="Nielsen M.R."/>
            <person name="Sondergaard T.E."/>
            <person name="Sorensen J.L."/>
            <person name="Fitzpatrick D.A."/>
            <person name="Frisvad J.C."/>
            <person name="Nielsen K.L."/>
        </authorList>
    </citation>
    <scope>NUCLEOTIDE SEQUENCE</scope>
    <source>
        <strain evidence="4">IBT 21917</strain>
    </source>
</reference>
<keyword evidence="5" id="KW-1185">Reference proteome</keyword>
<dbReference type="SMART" id="SM00195">
    <property type="entry name" value="DSPc"/>
    <property type="match status" value="1"/>
</dbReference>